<reference evidence="2" key="1">
    <citation type="submission" date="2022-04" db="EMBL/GenBank/DDBJ databases">
        <title>A functionally conserved STORR gene fusion in Papaver species that diverged 16.8 million years ago.</title>
        <authorList>
            <person name="Catania T."/>
        </authorList>
    </citation>
    <scope>NUCLEOTIDE SEQUENCE</scope>
    <source>
        <strain evidence="2">S-188037</strain>
    </source>
</reference>
<dbReference type="Proteomes" id="UP001202328">
    <property type="component" value="Unassembled WGS sequence"/>
</dbReference>
<dbReference type="PANTHER" id="PTHR12358">
    <property type="entry name" value="SPHINGOSINE KINASE"/>
    <property type="match status" value="1"/>
</dbReference>
<dbReference type="Pfam" id="PF00781">
    <property type="entry name" value="DAGK_cat"/>
    <property type="match status" value="1"/>
</dbReference>
<dbReference type="Gene3D" id="2.60.200.40">
    <property type="match status" value="1"/>
</dbReference>
<dbReference type="Gene3D" id="3.40.50.10330">
    <property type="entry name" value="Probable inorganic polyphosphate/atp-NAD kinase, domain 1"/>
    <property type="match status" value="1"/>
</dbReference>
<dbReference type="InterPro" id="IPR050187">
    <property type="entry name" value="Lipid_Phosphate_FormReg"/>
</dbReference>
<proteinExistence type="predicted"/>
<dbReference type="GO" id="GO:0016020">
    <property type="term" value="C:membrane"/>
    <property type="evidence" value="ECO:0007669"/>
    <property type="project" value="GOC"/>
</dbReference>
<feature type="domain" description="DAGKc" evidence="1">
    <location>
        <begin position="43"/>
        <end position="114"/>
    </location>
</feature>
<keyword evidence="3" id="KW-1185">Reference proteome</keyword>
<dbReference type="InterPro" id="IPR016064">
    <property type="entry name" value="NAD/diacylglycerol_kinase_sf"/>
</dbReference>
<protein>
    <recommendedName>
        <fullName evidence="1">DAGKc domain-containing protein</fullName>
    </recommendedName>
</protein>
<evidence type="ECO:0000313" key="3">
    <source>
        <dbReference type="Proteomes" id="UP001202328"/>
    </source>
</evidence>
<dbReference type="SUPFAM" id="SSF111331">
    <property type="entry name" value="NAD kinase/diacylglycerol kinase-like"/>
    <property type="match status" value="1"/>
</dbReference>
<dbReference type="PANTHER" id="PTHR12358:SF54">
    <property type="entry name" value="SPHINGOSINE KINASE RELATED PROTEIN"/>
    <property type="match status" value="1"/>
</dbReference>
<organism evidence="2 3">
    <name type="scientific">Papaver atlanticum</name>
    <dbReference type="NCBI Taxonomy" id="357466"/>
    <lineage>
        <taxon>Eukaryota</taxon>
        <taxon>Viridiplantae</taxon>
        <taxon>Streptophyta</taxon>
        <taxon>Embryophyta</taxon>
        <taxon>Tracheophyta</taxon>
        <taxon>Spermatophyta</taxon>
        <taxon>Magnoliopsida</taxon>
        <taxon>Ranunculales</taxon>
        <taxon>Papaveraceae</taxon>
        <taxon>Papaveroideae</taxon>
        <taxon>Papaver</taxon>
    </lineage>
</organism>
<dbReference type="EMBL" id="JAJJMB010005585">
    <property type="protein sequence ID" value="KAI3938117.1"/>
    <property type="molecule type" value="Genomic_DNA"/>
</dbReference>
<sequence length="208" mass="23112">MVYKISTVTMAKPLFTINTNRTDCYPISCSSSSSDISFDYRSSANGRTGKEWKKLLLYLRTHLGQHRNMTSAPSHVIDITREDIREGADAVVAVGGDVTLHEVVNGFFWEGKPPLFVENNDPHEAVQLISRGLRTRIDIGDVSGGSGEPHYFLNVADVHLSAKVGYYASKYKQFGNLCYVIGTLRGFMGHSNQDLRIKVNGGDWELIP</sequence>
<name>A0AAD4XQQ3_9MAGN</name>
<gene>
    <name evidence="2" type="ORF">MKW98_018673</name>
</gene>
<evidence type="ECO:0000259" key="1">
    <source>
        <dbReference type="Pfam" id="PF00781"/>
    </source>
</evidence>
<comment type="caution">
    <text evidence="2">The sequence shown here is derived from an EMBL/GenBank/DDBJ whole genome shotgun (WGS) entry which is preliminary data.</text>
</comment>
<dbReference type="InterPro" id="IPR017438">
    <property type="entry name" value="ATP-NAD_kinase_N"/>
</dbReference>
<dbReference type="InterPro" id="IPR001206">
    <property type="entry name" value="Diacylglycerol_kinase_cat_dom"/>
</dbReference>
<dbReference type="AlphaFoldDB" id="A0AAD4XQQ3"/>
<accession>A0AAD4XQQ3</accession>
<dbReference type="GO" id="GO:0016301">
    <property type="term" value="F:kinase activity"/>
    <property type="evidence" value="ECO:0007669"/>
    <property type="project" value="InterPro"/>
</dbReference>
<evidence type="ECO:0000313" key="2">
    <source>
        <dbReference type="EMBL" id="KAI3938117.1"/>
    </source>
</evidence>
<dbReference type="GO" id="GO:0006665">
    <property type="term" value="P:sphingolipid metabolic process"/>
    <property type="evidence" value="ECO:0007669"/>
    <property type="project" value="UniProtKB-ARBA"/>
</dbReference>